<dbReference type="EMBL" id="LR796542">
    <property type="protein sequence ID" value="CAB4150302.1"/>
    <property type="molecule type" value="Genomic_DNA"/>
</dbReference>
<accession>A0A6J5SIM6</accession>
<evidence type="ECO:0000313" key="3">
    <source>
        <dbReference type="EMBL" id="CAB4200266.1"/>
    </source>
</evidence>
<evidence type="ECO:0000313" key="2">
    <source>
        <dbReference type="EMBL" id="CAB4183171.1"/>
    </source>
</evidence>
<proteinExistence type="predicted"/>
<evidence type="ECO:0000313" key="6">
    <source>
        <dbReference type="EMBL" id="CAB5228402.1"/>
    </source>
</evidence>
<dbReference type="EMBL" id="LR797290">
    <property type="protein sequence ID" value="CAB4200266.1"/>
    <property type="molecule type" value="Genomic_DNA"/>
</dbReference>
<gene>
    <name evidence="2" type="ORF">UFOVP1093_37</name>
    <name evidence="3" type="ORF">UFOVP1340_36</name>
    <name evidence="4" type="ORF">UFOVP1448_42</name>
    <name evidence="6" type="ORF">UFOVP1538_48</name>
    <name evidence="5" type="ORF">UFOVP1600_13</name>
    <name evidence="1" type="ORF">UFOVP569_14</name>
</gene>
<protein>
    <submittedName>
        <fullName evidence="4">Uncharacterized protein</fullName>
    </submittedName>
</protein>
<sequence length="137" mass="15258">MNTSTQDLAVTIGLIAGISKAFRFEATYPSAKVSTEADPYAVPEFTCQLLDMVDTTFAPARESYDFYFTDRENRDKGNLHIVLRSVESGIGRGYTLTVYDNPVTQSSHQAIEYVAFIMVRALLKDIEANVSMSWAGR</sequence>
<name>A0A6J5SIM6_9CAUD</name>
<organism evidence="4">
    <name type="scientific">uncultured Caudovirales phage</name>
    <dbReference type="NCBI Taxonomy" id="2100421"/>
    <lineage>
        <taxon>Viruses</taxon>
        <taxon>Duplodnaviria</taxon>
        <taxon>Heunggongvirae</taxon>
        <taxon>Uroviricota</taxon>
        <taxon>Caudoviricetes</taxon>
        <taxon>Peduoviridae</taxon>
        <taxon>Maltschvirus</taxon>
        <taxon>Maltschvirus maltsch</taxon>
    </lineage>
</organism>
<reference evidence="4" key="1">
    <citation type="submission" date="2020-05" db="EMBL/GenBank/DDBJ databases">
        <authorList>
            <person name="Chiriac C."/>
            <person name="Salcher M."/>
            <person name="Ghai R."/>
            <person name="Kavagutti S V."/>
        </authorList>
    </citation>
    <scope>NUCLEOTIDE SEQUENCE</scope>
</reference>
<evidence type="ECO:0000313" key="4">
    <source>
        <dbReference type="EMBL" id="CAB4213542.1"/>
    </source>
</evidence>
<dbReference type="EMBL" id="LR797031">
    <property type="protein sequence ID" value="CAB4183171.1"/>
    <property type="molecule type" value="Genomic_DNA"/>
</dbReference>
<dbReference type="EMBL" id="LR797473">
    <property type="protein sequence ID" value="CAB4218403.1"/>
    <property type="molecule type" value="Genomic_DNA"/>
</dbReference>
<dbReference type="EMBL" id="LR798387">
    <property type="protein sequence ID" value="CAB5228402.1"/>
    <property type="molecule type" value="Genomic_DNA"/>
</dbReference>
<evidence type="ECO:0000313" key="5">
    <source>
        <dbReference type="EMBL" id="CAB4218403.1"/>
    </source>
</evidence>
<dbReference type="EMBL" id="LR797396">
    <property type="protein sequence ID" value="CAB4213542.1"/>
    <property type="molecule type" value="Genomic_DNA"/>
</dbReference>
<evidence type="ECO:0000313" key="1">
    <source>
        <dbReference type="EMBL" id="CAB4150302.1"/>
    </source>
</evidence>